<dbReference type="SUPFAM" id="SSF110997">
    <property type="entry name" value="Sporulation related repeat"/>
    <property type="match status" value="1"/>
</dbReference>
<evidence type="ECO:0000256" key="1">
    <source>
        <dbReference type="SAM" id="MobiDB-lite"/>
    </source>
</evidence>
<dbReference type="InterPro" id="IPR007730">
    <property type="entry name" value="SPOR-like_dom"/>
</dbReference>
<dbReference type="InterPro" id="IPR036680">
    <property type="entry name" value="SPOR-like_sf"/>
</dbReference>
<feature type="domain" description="SPOR" evidence="2">
    <location>
        <begin position="94"/>
        <end position="176"/>
    </location>
</feature>
<accession>A0A5D3YRU1</accession>
<organism evidence="3 4">
    <name type="scientific">Fodinibius salinus</name>
    <dbReference type="NCBI Taxonomy" id="860790"/>
    <lineage>
        <taxon>Bacteria</taxon>
        <taxon>Pseudomonadati</taxon>
        <taxon>Balneolota</taxon>
        <taxon>Balneolia</taxon>
        <taxon>Balneolales</taxon>
        <taxon>Balneolaceae</taxon>
        <taxon>Fodinibius</taxon>
    </lineage>
</organism>
<name>A0A5D3YRU1_9BACT</name>
<dbReference type="Gene3D" id="3.30.70.1070">
    <property type="entry name" value="Sporulation related repeat"/>
    <property type="match status" value="1"/>
</dbReference>
<evidence type="ECO:0000259" key="2">
    <source>
        <dbReference type="PROSITE" id="PS51724"/>
    </source>
</evidence>
<proteinExistence type="predicted"/>
<protein>
    <submittedName>
        <fullName evidence="3">Sporulation related domain-containing protein</fullName>
    </submittedName>
</protein>
<feature type="region of interest" description="Disordered" evidence="1">
    <location>
        <begin position="31"/>
        <end position="51"/>
    </location>
</feature>
<gene>
    <name evidence="3" type="ORF">LX73_0548</name>
</gene>
<dbReference type="Pfam" id="PF05036">
    <property type="entry name" value="SPOR"/>
    <property type="match status" value="1"/>
</dbReference>
<comment type="caution">
    <text evidence="3">The sequence shown here is derived from an EMBL/GenBank/DDBJ whole genome shotgun (WGS) entry which is preliminary data.</text>
</comment>
<sequence length="195" mass="22093">MDFKNFMIDFRYLAVLFIIITIGFIAGCSTTKQPQSSEVSPKTTTDSTAETGSISELQQLLNNNRSSLSDVYLSQKHDMPKQFTQKASESSVNKNPFNGFRVQILSSRDVEVADSLAASFRAWADTTINGYNPRTYVSFNQPYFKVRIGDFQVRDKANTFSKLIKEHYPKSWVVHDRINPSDVPADTARITTEQE</sequence>
<dbReference type="Proteomes" id="UP000324595">
    <property type="component" value="Unassembled WGS sequence"/>
</dbReference>
<keyword evidence="4" id="KW-1185">Reference proteome</keyword>
<reference evidence="3 4" key="1">
    <citation type="submission" date="2019-07" db="EMBL/GenBank/DDBJ databases">
        <title>Genomic Encyclopedia of Archaeal and Bacterial Type Strains, Phase II (KMG-II): from individual species to whole genera.</title>
        <authorList>
            <person name="Goeker M."/>
        </authorList>
    </citation>
    <scope>NUCLEOTIDE SEQUENCE [LARGE SCALE GENOMIC DNA]</scope>
    <source>
        <strain evidence="3 4">DSM 21935</strain>
    </source>
</reference>
<dbReference type="PROSITE" id="PS51257">
    <property type="entry name" value="PROKAR_LIPOPROTEIN"/>
    <property type="match status" value="1"/>
</dbReference>
<dbReference type="PROSITE" id="PS51724">
    <property type="entry name" value="SPOR"/>
    <property type="match status" value="1"/>
</dbReference>
<dbReference type="RefSeq" id="WP_148897928.1">
    <property type="nucleotide sequence ID" value="NZ_VNHY01000001.1"/>
</dbReference>
<dbReference type="EMBL" id="VNHY01000001">
    <property type="protein sequence ID" value="TYP95251.1"/>
    <property type="molecule type" value="Genomic_DNA"/>
</dbReference>
<dbReference type="GO" id="GO:0042834">
    <property type="term" value="F:peptidoglycan binding"/>
    <property type="evidence" value="ECO:0007669"/>
    <property type="project" value="InterPro"/>
</dbReference>
<dbReference type="OrthoDB" id="2473397at2"/>
<evidence type="ECO:0000313" key="3">
    <source>
        <dbReference type="EMBL" id="TYP95251.1"/>
    </source>
</evidence>
<dbReference type="AlphaFoldDB" id="A0A5D3YRU1"/>
<evidence type="ECO:0000313" key="4">
    <source>
        <dbReference type="Proteomes" id="UP000324595"/>
    </source>
</evidence>